<reference evidence="3" key="1">
    <citation type="journal article" date="2020" name="Nature">
        <title>Giant virus diversity and host interactions through global metagenomics.</title>
        <authorList>
            <person name="Schulz F."/>
            <person name="Roux S."/>
            <person name="Paez-Espino D."/>
            <person name="Jungbluth S."/>
            <person name="Walsh D.A."/>
            <person name="Denef V.J."/>
            <person name="McMahon K.D."/>
            <person name="Konstantinidis K.T."/>
            <person name="Eloe-Fadrosh E.A."/>
            <person name="Kyrpides N.C."/>
            <person name="Woyke T."/>
        </authorList>
    </citation>
    <scope>NUCLEOTIDE SEQUENCE</scope>
    <source>
        <strain evidence="3">GVMAG-M-3300009182-46</strain>
    </source>
</reference>
<protein>
    <submittedName>
        <fullName evidence="3">Uncharacterized protein</fullName>
    </submittedName>
</protein>
<dbReference type="EMBL" id="MN739028">
    <property type="protein sequence ID" value="QHT35967.1"/>
    <property type="molecule type" value="Genomic_DNA"/>
</dbReference>
<proteinExistence type="predicted"/>
<keyword evidence="2" id="KW-0472">Membrane</keyword>
<keyword evidence="2" id="KW-1133">Transmembrane helix</keyword>
<accession>A0A6C0F2V5</accession>
<feature type="transmembrane region" description="Helical" evidence="2">
    <location>
        <begin position="15"/>
        <end position="34"/>
    </location>
</feature>
<keyword evidence="2" id="KW-0812">Transmembrane</keyword>
<evidence type="ECO:0000256" key="1">
    <source>
        <dbReference type="SAM" id="MobiDB-lite"/>
    </source>
</evidence>
<name>A0A6C0F2V5_9ZZZZ</name>
<organism evidence="3">
    <name type="scientific">viral metagenome</name>
    <dbReference type="NCBI Taxonomy" id="1070528"/>
    <lineage>
        <taxon>unclassified sequences</taxon>
        <taxon>metagenomes</taxon>
        <taxon>organismal metagenomes</taxon>
    </lineage>
</organism>
<evidence type="ECO:0000313" key="3">
    <source>
        <dbReference type="EMBL" id="QHT35967.1"/>
    </source>
</evidence>
<sequence length="232" mass="25531">MKFEKSIKKIFTSKYFLYFLLVLAVTNLLGYLMMKNFNAIAVFLIVGVLMNYFSKNMSVILLVCLTVTNLLMSRSFFKEGMENGDKSASTDGSKKSAPGKPSKKVADNKPAPAKKKDSSTNVITGPAQNEEDKTEDAPVGKDAISTVNGAKPDYAQTMTENYKNLNNMLEPESIQNLTKETMALMSEQKKLFESMQSMSPLLAQAKDMLAGMDMNNLQGLGDMVKNFAAAKP</sequence>
<evidence type="ECO:0000256" key="2">
    <source>
        <dbReference type="SAM" id="Phobius"/>
    </source>
</evidence>
<feature type="region of interest" description="Disordered" evidence="1">
    <location>
        <begin position="82"/>
        <end position="138"/>
    </location>
</feature>
<dbReference type="AlphaFoldDB" id="A0A6C0F2V5"/>
<feature type="transmembrane region" description="Helical" evidence="2">
    <location>
        <begin position="40"/>
        <end position="71"/>
    </location>
</feature>